<gene>
    <name evidence="2" type="ORF">ACFOND_10235</name>
</gene>
<proteinExistence type="predicted"/>
<dbReference type="InterPro" id="IPR025139">
    <property type="entry name" value="DUF4062"/>
</dbReference>
<dbReference type="RefSeq" id="WP_290281670.1">
    <property type="nucleotide sequence ID" value="NZ_JAUFQI010000001.1"/>
</dbReference>
<evidence type="ECO:0000313" key="3">
    <source>
        <dbReference type="Proteomes" id="UP001595710"/>
    </source>
</evidence>
<evidence type="ECO:0000313" key="2">
    <source>
        <dbReference type="EMBL" id="MFC3702019.1"/>
    </source>
</evidence>
<protein>
    <submittedName>
        <fullName evidence="2">DUF4062 domain-containing protein</fullName>
    </submittedName>
</protein>
<organism evidence="2 3">
    <name type="scientific">Reinekea marina</name>
    <dbReference type="NCBI Taxonomy" id="1310421"/>
    <lineage>
        <taxon>Bacteria</taxon>
        <taxon>Pseudomonadati</taxon>
        <taxon>Pseudomonadota</taxon>
        <taxon>Gammaproteobacteria</taxon>
        <taxon>Oceanospirillales</taxon>
        <taxon>Saccharospirillaceae</taxon>
        <taxon>Reinekea</taxon>
    </lineage>
</organism>
<keyword evidence="3" id="KW-1185">Reference proteome</keyword>
<dbReference type="EMBL" id="JBHRYN010000012">
    <property type="protein sequence ID" value="MFC3702019.1"/>
    <property type="molecule type" value="Genomic_DNA"/>
</dbReference>
<evidence type="ECO:0000259" key="1">
    <source>
        <dbReference type="Pfam" id="PF13271"/>
    </source>
</evidence>
<feature type="domain" description="DUF4062" evidence="1">
    <location>
        <begin position="8"/>
        <end position="88"/>
    </location>
</feature>
<comment type="caution">
    <text evidence="2">The sequence shown here is derived from an EMBL/GenBank/DDBJ whole genome shotgun (WGS) entry which is preliminary data.</text>
</comment>
<dbReference type="Proteomes" id="UP001595710">
    <property type="component" value="Unassembled WGS sequence"/>
</dbReference>
<sequence>MQTNRVMVMVASFERHLEAERKVIYEAIVGQRGLPVGLSFPSMPANYLLKLNAQCLADADYLFLLLGKEYGPVTEKGTSHLHQIYAAAQAARKPIISFVYQGEHIMGVDPFDQKRREGFIASLQKGDVFYWSNNDELRDAIERGLELVQENHPSPGWSKAAEVAQTEPNRKVDQDIIGKLKAQIDHLKHKIEKATSPFQHKALDFDVDRTPWLAEYSCNAFREGRLKQFNGTLRYDITEVFDWLSAALLSPISEVRVQALLARNIHSDVLNEAKSTWRGCHAVSDVKVDQVCVDKLKKRLRLMGIVVFDDNGRWRLTQAAETYALMQSESR</sequence>
<accession>A0ABV7WUL7</accession>
<name>A0ABV7WUL7_9GAMM</name>
<reference evidence="3" key="1">
    <citation type="journal article" date="2019" name="Int. J. Syst. Evol. Microbiol.">
        <title>The Global Catalogue of Microorganisms (GCM) 10K type strain sequencing project: providing services to taxonomists for standard genome sequencing and annotation.</title>
        <authorList>
            <consortium name="The Broad Institute Genomics Platform"/>
            <consortium name="The Broad Institute Genome Sequencing Center for Infectious Disease"/>
            <person name="Wu L."/>
            <person name="Ma J."/>
        </authorList>
    </citation>
    <scope>NUCLEOTIDE SEQUENCE [LARGE SCALE GENOMIC DNA]</scope>
    <source>
        <strain evidence="3">CECT 8288</strain>
    </source>
</reference>
<dbReference type="Pfam" id="PF13271">
    <property type="entry name" value="DUF4062"/>
    <property type="match status" value="1"/>
</dbReference>